<dbReference type="AlphaFoldDB" id="A0A834GKI1"/>
<comment type="subcellular location">
    <subcellularLocation>
        <location evidence="1">Nucleus</location>
    </subcellularLocation>
    <subcellularLocation>
        <location evidence="1">Cytoplasm</location>
    </subcellularLocation>
</comment>
<dbReference type="OrthoDB" id="1097453at2759"/>
<dbReference type="SUPFAM" id="SSF101238">
    <property type="entry name" value="XPC-binding domain"/>
    <property type="match status" value="1"/>
</dbReference>
<dbReference type="InterPro" id="IPR004806">
    <property type="entry name" value="Rad23"/>
</dbReference>
<keyword evidence="1" id="KW-0963">Cytoplasm</keyword>
<sequence length="265" mass="30364">MESAFVGMIFDVLCGEVVNAIKEVRTNSKEFKPLLKQLESTVNRMTPIFEDIKSLNQAVHRPETEYAVFADQRKEGKSLVLKCAGVRWWNKSSYAKKLIAYDRSLTRFFQMDVSAQILHTFLALSPLLKENPHILKLTLQGLREKDPDIFGHIKENKAEFFQLIYGPEADISKIIEDLKDVFEEDGEQEMTDAINVSRAEQETPHTISVILAEQEAIERVPFLSFFLLEEMGFDRDLVIEAFLACDGNEELAVNYLLENAGYFED</sequence>
<dbReference type="GO" id="GO:0005737">
    <property type="term" value="C:cytoplasm"/>
    <property type="evidence" value="ECO:0007669"/>
    <property type="project" value="UniProtKB-SubCell"/>
</dbReference>
<dbReference type="Gene3D" id="1.10.8.10">
    <property type="entry name" value="DNA helicase RuvA subunit, C-terminal domain"/>
    <property type="match status" value="1"/>
</dbReference>
<comment type="caution">
    <text evidence="4">The sequence shown here is derived from an EMBL/GenBank/DDBJ whole genome shotgun (WGS) entry which is preliminary data.</text>
</comment>
<dbReference type="PROSITE" id="PS50030">
    <property type="entry name" value="UBA"/>
    <property type="match status" value="1"/>
</dbReference>
<dbReference type="InterPro" id="IPR009060">
    <property type="entry name" value="UBA-like_sf"/>
</dbReference>
<keyword evidence="1" id="KW-0234">DNA repair</keyword>
<comment type="function">
    <text evidence="1">Multiubiquitin chain receptor involved in modulation of proteasomal degradation. Involved in nucleotide excision repair.</text>
</comment>
<accession>A0A834GKI1</accession>
<reference evidence="4" key="1">
    <citation type="submission" date="2019-11" db="EMBL/GenBank/DDBJ databases">
        <authorList>
            <person name="Liu Y."/>
            <person name="Hou J."/>
            <person name="Li T.-Q."/>
            <person name="Guan C.-H."/>
            <person name="Wu X."/>
            <person name="Wu H.-Z."/>
            <person name="Ling F."/>
            <person name="Zhang R."/>
            <person name="Shi X.-G."/>
            <person name="Ren J.-P."/>
            <person name="Chen E.-F."/>
            <person name="Sun J.-M."/>
        </authorList>
    </citation>
    <scope>NUCLEOTIDE SEQUENCE</scope>
    <source>
        <strain evidence="4">Adult_tree_wgs_1</strain>
        <tissue evidence="4">Leaves</tissue>
    </source>
</reference>
<feature type="domain" description="UBA" evidence="2">
    <location>
        <begin position="215"/>
        <end position="259"/>
    </location>
</feature>
<keyword evidence="1" id="KW-0539">Nucleus</keyword>
<dbReference type="PROSITE" id="PS51153">
    <property type="entry name" value="RPW8"/>
    <property type="match status" value="1"/>
</dbReference>
<keyword evidence="1" id="KW-0227">DNA damage</keyword>
<proteinExistence type="inferred from homology"/>
<dbReference type="EMBL" id="WJXA01000008">
    <property type="protein sequence ID" value="KAF7135645.1"/>
    <property type="molecule type" value="Genomic_DNA"/>
</dbReference>
<dbReference type="Pfam" id="PF09280">
    <property type="entry name" value="XPC-binding"/>
    <property type="match status" value="1"/>
</dbReference>
<evidence type="ECO:0000313" key="4">
    <source>
        <dbReference type="EMBL" id="KAF7135645.1"/>
    </source>
</evidence>
<dbReference type="InterPro" id="IPR008808">
    <property type="entry name" value="Powdery_mildew-R_dom"/>
</dbReference>
<dbReference type="Pfam" id="PF00627">
    <property type="entry name" value="UBA"/>
    <property type="match status" value="1"/>
</dbReference>
<dbReference type="Gene3D" id="1.10.10.540">
    <property type="entry name" value="XPC-binding domain"/>
    <property type="match status" value="1"/>
</dbReference>
<dbReference type="FunFam" id="1.10.8.10:FF:000002">
    <property type="entry name" value="UV excision repair protein RAD23 homolog"/>
    <property type="match status" value="1"/>
</dbReference>
<dbReference type="GO" id="GO:0006289">
    <property type="term" value="P:nucleotide-excision repair"/>
    <property type="evidence" value="ECO:0007669"/>
    <property type="project" value="UniProtKB-UniRule"/>
</dbReference>
<comment type="similarity">
    <text evidence="1">Belongs to the RAD23 family.</text>
</comment>
<evidence type="ECO:0000259" key="3">
    <source>
        <dbReference type="PROSITE" id="PS51153"/>
    </source>
</evidence>
<name>A0A834GKI1_RHOSS</name>
<dbReference type="GO" id="GO:0005634">
    <property type="term" value="C:nucleus"/>
    <property type="evidence" value="ECO:0007669"/>
    <property type="project" value="UniProtKB-SubCell"/>
</dbReference>
<dbReference type="PRINTS" id="PR01839">
    <property type="entry name" value="RAD23PROTEIN"/>
</dbReference>
<dbReference type="InterPro" id="IPR015940">
    <property type="entry name" value="UBA"/>
</dbReference>
<dbReference type="GO" id="GO:0043161">
    <property type="term" value="P:proteasome-mediated ubiquitin-dependent protein catabolic process"/>
    <property type="evidence" value="ECO:0007669"/>
    <property type="project" value="UniProtKB-UniRule"/>
</dbReference>
<dbReference type="SUPFAM" id="SSF46934">
    <property type="entry name" value="UBA-like"/>
    <property type="match status" value="1"/>
</dbReference>
<evidence type="ECO:0000313" key="5">
    <source>
        <dbReference type="Proteomes" id="UP000626092"/>
    </source>
</evidence>
<dbReference type="GO" id="GO:0003684">
    <property type="term" value="F:damaged DNA binding"/>
    <property type="evidence" value="ECO:0007669"/>
    <property type="project" value="UniProtKB-UniRule"/>
</dbReference>
<dbReference type="SMART" id="SM00165">
    <property type="entry name" value="UBA"/>
    <property type="match status" value="1"/>
</dbReference>
<protein>
    <recommendedName>
        <fullName evidence="1">Ubiquitin receptor RAD23</fullName>
    </recommendedName>
    <alternativeName>
        <fullName evidence="1">DNA repair protein RAD23</fullName>
    </alternativeName>
</protein>
<dbReference type="Pfam" id="PF05659">
    <property type="entry name" value="RPW8"/>
    <property type="match status" value="1"/>
</dbReference>
<dbReference type="Proteomes" id="UP000626092">
    <property type="component" value="Unassembled WGS sequence"/>
</dbReference>
<evidence type="ECO:0000259" key="2">
    <source>
        <dbReference type="PROSITE" id="PS50030"/>
    </source>
</evidence>
<evidence type="ECO:0000256" key="1">
    <source>
        <dbReference type="RuleBase" id="RU367049"/>
    </source>
</evidence>
<gene>
    <name evidence="4" type="ORF">RHSIM_Rhsim08G0201700</name>
</gene>
<dbReference type="GO" id="GO:0043130">
    <property type="term" value="F:ubiquitin binding"/>
    <property type="evidence" value="ECO:0007669"/>
    <property type="project" value="UniProtKB-UniRule"/>
</dbReference>
<organism evidence="4 5">
    <name type="scientific">Rhododendron simsii</name>
    <name type="common">Sims's rhododendron</name>
    <dbReference type="NCBI Taxonomy" id="118357"/>
    <lineage>
        <taxon>Eukaryota</taxon>
        <taxon>Viridiplantae</taxon>
        <taxon>Streptophyta</taxon>
        <taxon>Embryophyta</taxon>
        <taxon>Tracheophyta</taxon>
        <taxon>Spermatophyta</taxon>
        <taxon>Magnoliopsida</taxon>
        <taxon>eudicotyledons</taxon>
        <taxon>Gunneridae</taxon>
        <taxon>Pentapetalae</taxon>
        <taxon>asterids</taxon>
        <taxon>Ericales</taxon>
        <taxon>Ericaceae</taxon>
        <taxon>Ericoideae</taxon>
        <taxon>Rhodoreae</taxon>
        <taxon>Rhododendron</taxon>
    </lineage>
</organism>
<keyword evidence="5" id="KW-1185">Reference proteome</keyword>
<dbReference type="GO" id="GO:0031593">
    <property type="term" value="F:polyubiquitin modification-dependent protein binding"/>
    <property type="evidence" value="ECO:0007669"/>
    <property type="project" value="UniProtKB-UniRule"/>
</dbReference>
<dbReference type="InterPro" id="IPR036353">
    <property type="entry name" value="XPC-bd_sf"/>
</dbReference>
<feature type="domain" description="RPW8" evidence="3">
    <location>
        <begin position="1"/>
        <end position="147"/>
    </location>
</feature>
<dbReference type="InterPro" id="IPR015360">
    <property type="entry name" value="XPC-bd"/>
</dbReference>